<sequence length="183" mass="20875">MKLTKILCCTFVLTALLFTACKFEDEAHFTPEIRVISPIVRSHYDTHAHDTLFIYRSEDGLVMDTIFVGDTVFFDVTFNTYANNMQSISIKHDTASVELGYMEREKLDSLFLPESDIDNGEFLLDEGIIGVRLQFYYLALQEDENPKLEFTLTSDSKFSPGMLKFATPIVKPEDLDEGETSIE</sequence>
<name>A0A9D9HVB9_9BACT</name>
<dbReference type="AlphaFoldDB" id="A0A9D9HVB9"/>
<protein>
    <recommendedName>
        <fullName evidence="4">Lipoprotein</fullName>
    </recommendedName>
</protein>
<keyword evidence="1" id="KW-0732">Signal</keyword>
<accession>A0A9D9HVB9</accession>
<reference evidence="2" key="2">
    <citation type="journal article" date="2021" name="PeerJ">
        <title>Extensive microbial diversity within the chicken gut microbiome revealed by metagenomics and culture.</title>
        <authorList>
            <person name="Gilroy R."/>
            <person name="Ravi A."/>
            <person name="Getino M."/>
            <person name="Pursley I."/>
            <person name="Horton D.L."/>
            <person name="Alikhan N.F."/>
            <person name="Baker D."/>
            <person name="Gharbi K."/>
            <person name="Hall N."/>
            <person name="Watson M."/>
            <person name="Adriaenssens E.M."/>
            <person name="Foster-Nyarko E."/>
            <person name="Jarju S."/>
            <person name="Secka A."/>
            <person name="Antonio M."/>
            <person name="Oren A."/>
            <person name="Chaudhuri R.R."/>
            <person name="La Ragione R."/>
            <person name="Hildebrand F."/>
            <person name="Pallen M.J."/>
        </authorList>
    </citation>
    <scope>NUCLEOTIDE SEQUENCE</scope>
    <source>
        <strain evidence="2">G3-3990</strain>
    </source>
</reference>
<comment type="caution">
    <text evidence="2">The sequence shown here is derived from an EMBL/GenBank/DDBJ whole genome shotgun (WGS) entry which is preliminary data.</text>
</comment>
<feature type="chain" id="PRO_5039149460" description="Lipoprotein" evidence="1">
    <location>
        <begin position="25"/>
        <end position="183"/>
    </location>
</feature>
<dbReference type="Proteomes" id="UP000823641">
    <property type="component" value="Unassembled WGS sequence"/>
</dbReference>
<evidence type="ECO:0000313" key="3">
    <source>
        <dbReference type="Proteomes" id="UP000823641"/>
    </source>
</evidence>
<gene>
    <name evidence="2" type="ORF">IAA73_08985</name>
</gene>
<dbReference type="PROSITE" id="PS51257">
    <property type="entry name" value="PROKAR_LIPOPROTEIN"/>
    <property type="match status" value="1"/>
</dbReference>
<evidence type="ECO:0000313" key="2">
    <source>
        <dbReference type="EMBL" id="MBO8460451.1"/>
    </source>
</evidence>
<proteinExistence type="predicted"/>
<feature type="signal peptide" evidence="1">
    <location>
        <begin position="1"/>
        <end position="24"/>
    </location>
</feature>
<dbReference type="EMBL" id="JADIMG010000084">
    <property type="protein sequence ID" value="MBO8460451.1"/>
    <property type="molecule type" value="Genomic_DNA"/>
</dbReference>
<reference evidence="2" key="1">
    <citation type="submission" date="2020-10" db="EMBL/GenBank/DDBJ databases">
        <authorList>
            <person name="Gilroy R."/>
        </authorList>
    </citation>
    <scope>NUCLEOTIDE SEQUENCE</scope>
    <source>
        <strain evidence="2">G3-3990</strain>
    </source>
</reference>
<evidence type="ECO:0008006" key="4">
    <source>
        <dbReference type="Google" id="ProtNLM"/>
    </source>
</evidence>
<organism evidence="2 3">
    <name type="scientific">Candidatus Gallipaludibacter merdavium</name>
    <dbReference type="NCBI Taxonomy" id="2840839"/>
    <lineage>
        <taxon>Bacteria</taxon>
        <taxon>Pseudomonadati</taxon>
        <taxon>Bacteroidota</taxon>
        <taxon>Bacteroidia</taxon>
        <taxon>Bacteroidales</taxon>
        <taxon>Candidatus Gallipaludibacter</taxon>
    </lineage>
</organism>
<evidence type="ECO:0000256" key="1">
    <source>
        <dbReference type="SAM" id="SignalP"/>
    </source>
</evidence>